<feature type="transmembrane region" description="Helical" evidence="1">
    <location>
        <begin position="115"/>
        <end position="132"/>
    </location>
</feature>
<dbReference type="Proteomes" id="UP000235484">
    <property type="component" value="Unassembled WGS sequence"/>
</dbReference>
<feature type="transmembrane region" description="Helical" evidence="1">
    <location>
        <begin position="381"/>
        <end position="399"/>
    </location>
</feature>
<feature type="transmembrane region" description="Helical" evidence="1">
    <location>
        <begin position="288"/>
        <end position="304"/>
    </location>
</feature>
<evidence type="ECO:0000256" key="1">
    <source>
        <dbReference type="SAM" id="Phobius"/>
    </source>
</evidence>
<evidence type="ECO:0000313" key="2">
    <source>
        <dbReference type="EMBL" id="CUR41649.1"/>
    </source>
</evidence>
<dbReference type="RefSeq" id="WP_102816651.1">
    <property type="nucleotide sequence ID" value="NZ_LN887634.1"/>
</dbReference>
<feature type="transmembrane region" description="Helical" evidence="1">
    <location>
        <begin position="85"/>
        <end position="103"/>
    </location>
</feature>
<feature type="transmembrane region" description="Helical" evidence="1">
    <location>
        <begin position="231"/>
        <end position="248"/>
    </location>
</feature>
<feature type="transmembrane region" description="Helical" evidence="1">
    <location>
        <begin position="188"/>
        <end position="211"/>
    </location>
</feature>
<proteinExistence type="predicted"/>
<name>A0A0U5FBQ9_LIMRT</name>
<reference evidence="3" key="1">
    <citation type="submission" date="2015-10" db="EMBL/GenBank/DDBJ databases">
        <authorList>
            <person name="Crossman L.C."/>
        </authorList>
    </citation>
    <scope>NUCLEOTIDE SEQUENCE [LARGE SCALE GENOMIC DNA]</scope>
    <source>
        <strain evidence="3">20-2</strain>
    </source>
</reference>
<gene>
    <name evidence="2" type="ORF">LRLP16767_LR202_01621</name>
</gene>
<keyword evidence="1" id="KW-1133">Transmembrane helix</keyword>
<dbReference type="EMBL" id="LN887634">
    <property type="protein sequence ID" value="CUR41649.1"/>
    <property type="molecule type" value="Genomic_DNA"/>
</dbReference>
<organism evidence="2 3">
    <name type="scientific">Limosilactobacillus reuteri</name>
    <name type="common">Lactobacillus reuteri</name>
    <dbReference type="NCBI Taxonomy" id="1598"/>
    <lineage>
        <taxon>Bacteria</taxon>
        <taxon>Bacillati</taxon>
        <taxon>Bacillota</taxon>
        <taxon>Bacilli</taxon>
        <taxon>Lactobacillales</taxon>
        <taxon>Lactobacillaceae</taxon>
        <taxon>Limosilactobacillus</taxon>
    </lineage>
</organism>
<feature type="transmembrane region" description="Helical" evidence="1">
    <location>
        <begin position="7"/>
        <end position="27"/>
    </location>
</feature>
<keyword evidence="1" id="KW-0472">Membrane</keyword>
<accession>A0A0U5FBQ9</accession>
<keyword evidence="1" id="KW-0812">Transmembrane</keyword>
<evidence type="ECO:0000313" key="3">
    <source>
        <dbReference type="Proteomes" id="UP000235484"/>
    </source>
</evidence>
<protein>
    <submittedName>
        <fullName evidence="2">Uncharacterized protein</fullName>
    </submittedName>
</protein>
<feature type="transmembrane region" description="Helical" evidence="1">
    <location>
        <begin position="144"/>
        <end position="168"/>
    </location>
</feature>
<dbReference type="AlphaFoldDB" id="A0A0U5FBQ9"/>
<feature type="transmembrane region" description="Helical" evidence="1">
    <location>
        <begin position="316"/>
        <end position="341"/>
    </location>
</feature>
<feature type="transmembrane region" description="Helical" evidence="1">
    <location>
        <begin position="353"/>
        <end position="374"/>
    </location>
</feature>
<sequence length="507" mass="59136">MKKRIFLINFVIFIFIYVYLTQISPIVPFDGDDWRYIGALRIPLPMWGVWNPTRVLPETLMSVGGYIAAFIVYPISKNYVNSLSITEAFIIALFIIIFLYSYYNLLTKRFHFSEKLSIASEIMFFISFFLLFKHLNQPSYTGFWTVDLSCAFFYLIPGLLNASVVMFLESRDTYLNDLQNSFEKGLVILVLYFTLFSNTQLTIILATYCFFKICQKLIDNKWKINFSFIKFISWYGCILLIWLGTIIFDLNGERSKNVQDTNSLSLANSLNQVLHQLKIFLENQNDKILIICLSTIVVAYFFYFKKYLKINDFNKSSLISLLNIILLCLVSSILYLIVVYIKAGSQYVARPDAMWPVIFFTLFAFNISFIFLANYIKLIKIMIPLLLTLSALIAFNFNYHQIYTTNVPYSAETAKSVDNYIINQVRKADLEGKAVVKVKVPLDQDNASPNVSTSNWPHSYDMATWMQNTLYSHRIIRSRIKIIFEPDKKVNKKFYENKNQQPFFPLE</sequence>
<feature type="transmembrane region" description="Helical" evidence="1">
    <location>
        <begin position="55"/>
        <end position="73"/>
    </location>
</feature>